<comment type="caution">
    <text evidence="2">The sequence shown here is derived from an EMBL/GenBank/DDBJ whole genome shotgun (WGS) entry which is preliminary data.</text>
</comment>
<dbReference type="AlphaFoldDB" id="A0AA37WST6"/>
<feature type="region of interest" description="Disordered" evidence="1">
    <location>
        <begin position="1"/>
        <end position="20"/>
    </location>
</feature>
<evidence type="ECO:0000313" key="3">
    <source>
        <dbReference type="Proteomes" id="UP001157440"/>
    </source>
</evidence>
<proteinExistence type="predicted"/>
<evidence type="ECO:0000256" key="1">
    <source>
        <dbReference type="SAM" id="MobiDB-lite"/>
    </source>
</evidence>
<sequence length="70" mass="7708">MSAEDGPNLDPGDRKRGFRFRSRNPEPFWAETVRTHLGEILPDGRSPEPLRTGACGFVLPTPVGHPAAIR</sequence>
<dbReference type="EMBL" id="BSPL01000020">
    <property type="protein sequence ID" value="GLS72100.1"/>
    <property type="molecule type" value="Genomic_DNA"/>
</dbReference>
<name>A0AA37WST6_9HYPH</name>
<accession>A0AA37WST6</accession>
<keyword evidence="3" id="KW-1185">Reference proteome</keyword>
<protein>
    <submittedName>
        <fullName evidence="2">Uncharacterized protein</fullName>
    </submittedName>
</protein>
<gene>
    <name evidence="2" type="ORF">GCM10007890_41130</name>
</gene>
<organism evidence="2 3">
    <name type="scientific">Methylobacterium tardum</name>
    <dbReference type="NCBI Taxonomy" id="374432"/>
    <lineage>
        <taxon>Bacteria</taxon>
        <taxon>Pseudomonadati</taxon>
        <taxon>Pseudomonadota</taxon>
        <taxon>Alphaproteobacteria</taxon>
        <taxon>Hyphomicrobiales</taxon>
        <taxon>Methylobacteriaceae</taxon>
        <taxon>Methylobacterium</taxon>
    </lineage>
</organism>
<dbReference type="Proteomes" id="UP001157440">
    <property type="component" value="Unassembled WGS sequence"/>
</dbReference>
<evidence type="ECO:0000313" key="2">
    <source>
        <dbReference type="EMBL" id="GLS72100.1"/>
    </source>
</evidence>
<reference evidence="3" key="1">
    <citation type="journal article" date="2019" name="Int. J. Syst. Evol. Microbiol.">
        <title>The Global Catalogue of Microorganisms (GCM) 10K type strain sequencing project: providing services to taxonomists for standard genome sequencing and annotation.</title>
        <authorList>
            <consortium name="The Broad Institute Genomics Platform"/>
            <consortium name="The Broad Institute Genome Sequencing Center for Infectious Disease"/>
            <person name="Wu L."/>
            <person name="Ma J."/>
        </authorList>
    </citation>
    <scope>NUCLEOTIDE SEQUENCE [LARGE SCALE GENOMIC DNA]</scope>
    <source>
        <strain evidence="3">NBRC 103632</strain>
    </source>
</reference>